<dbReference type="AlphaFoldDB" id="A0A914WG41"/>
<dbReference type="WBParaSite" id="PSAMB.scaffold412size52380.g5521.t1">
    <property type="protein sequence ID" value="PSAMB.scaffold412size52380.g5521.t1"/>
    <property type="gene ID" value="PSAMB.scaffold412size52380.g5521"/>
</dbReference>
<dbReference type="GO" id="GO:0030139">
    <property type="term" value="C:endocytic vesicle"/>
    <property type="evidence" value="ECO:0007669"/>
    <property type="project" value="TreeGrafter"/>
</dbReference>
<reference evidence="8" key="1">
    <citation type="submission" date="2022-11" db="UniProtKB">
        <authorList>
            <consortium name="WormBaseParasite"/>
        </authorList>
    </citation>
    <scope>IDENTIFICATION</scope>
</reference>
<organism evidence="7 8">
    <name type="scientific">Plectus sambesii</name>
    <dbReference type="NCBI Taxonomy" id="2011161"/>
    <lineage>
        <taxon>Eukaryota</taxon>
        <taxon>Metazoa</taxon>
        <taxon>Ecdysozoa</taxon>
        <taxon>Nematoda</taxon>
        <taxon>Chromadorea</taxon>
        <taxon>Plectida</taxon>
        <taxon>Plectina</taxon>
        <taxon>Plectoidea</taxon>
        <taxon>Plectidae</taxon>
        <taxon>Plectus</taxon>
    </lineage>
</organism>
<feature type="compositionally biased region" description="Polar residues" evidence="4">
    <location>
        <begin position="93"/>
        <end position="105"/>
    </location>
</feature>
<keyword evidence="1" id="KW-0479">Metal-binding</keyword>
<evidence type="ECO:0000313" key="8">
    <source>
        <dbReference type="WBParaSite" id="PSAMB.scaffold412size52380.g5521.t1"/>
    </source>
</evidence>
<protein>
    <submittedName>
        <fullName evidence="8">Rab5 GDP/GTP exchange factor</fullName>
    </submittedName>
</protein>
<evidence type="ECO:0000256" key="4">
    <source>
        <dbReference type="SAM" id="MobiDB-lite"/>
    </source>
</evidence>
<dbReference type="PROSITE" id="PS51036">
    <property type="entry name" value="ZF_A20"/>
    <property type="match status" value="1"/>
</dbReference>
<dbReference type="SUPFAM" id="SSF109993">
    <property type="entry name" value="VPS9 domain"/>
    <property type="match status" value="1"/>
</dbReference>
<dbReference type="Pfam" id="PF01754">
    <property type="entry name" value="zf-A20"/>
    <property type="match status" value="1"/>
</dbReference>
<dbReference type="GO" id="GO:0005829">
    <property type="term" value="C:cytosol"/>
    <property type="evidence" value="ECO:0007669"/>
    <property type="project" value="TreeGrafter"/>
</dbReference>
<dbReference type="PROSITE" id="PS51205">
    <property type="entry name" value="VPS9"/>
    <property type="match status" value="1"/>
</dbReference>
<keyword evidence="7" id="KW-1185">Reference proteome</keyword>
<feature type="domain" description="VPS9" evidence="6">
    <location>
        <begin position="224"/>
        <end position="368"/>
    </location>
</feature>
<dbReference type="Gene3D" id="1.20.5.4770">
    <property type="match status" value="1"/>
</dbReference>
<dbReference type="Gene3D" id="1.20.1050.80">
    <property type="entry name" value="VPS9 domain"/>
    <property type="match status" value="1"/>
</dbReference>
<dbReference type="SMART" id="SM00167">
    <property type="entry name" value="VPS9"/>
    <property type="match status" value="1"/>
</dbReference>
<dbReference type="GO" id="GO:0003677">
    <property type="term" value="F:DNA binding"/>
    <property type="evidence" value="ECO:0007669"/>
    <property type="project" value="InterPro"/>
</dbReference>
<accession>A0A914WG41</accession>
<dbReference type="InterPro" id="IPR002653">
    <property type="entry name" value="Znf_A20"/>
</dbReference>
<evidence type="ECO:0000259" key="5">
    <source>
        <dbReference type="PROSITE" id="PS51036"/>
    </source>
</evidence>
<dbReference type="SUPFAM" id="SSF57716">
    <property type="entry name" value="Glucocorticoid receptor-like (DNA-binding domain)"/>
    <property type="match status" value="1"/>
</dbReference>
<keyword evidence="2" id="KW-0863">Zinc-finger</keyword>
<dbReference type="GO" id="GO:0031267">
    <property type="term" value="F:small GTPase binding"/>
    <property type="evidence" value="ECO:0007669"/>
    <property type="project" value="TreeGrafter"/>
</dbReference>
<dbReference type="Pfam" id="PF02204">
    <property type="entry name" value="VPS9"/>
    <property type="match status" value="1"/>
</dbReference>
<name>A0A914WG41_9BILA</name>
<dbReference type="PANTHER" id="PTHR23101:SF122">
    <property type="entry name" value="RABAPTIN-5-ASSOCIATED EXCHANGE FACTOR FOR RAB5"/>
    <property type="match status" value="1"/>
</dbReference>
<dbReference type="InterPro" id="IPR045046">
    <property type="entry name" value="Vps9-like"/>
</dbReference>
<dbReference type="Gene3D" id="1.10.246.120">
    <property type="match status" value="1"/>
</dbReference>
<feature type="domain" description="A20-type" evidence="5">
    <location>
        <begin position="18"/>
        <end position="52"/>
    </location>
</feature>
<feature type="region of interest" description="Disordered" evidence="4">
    <location>
        <begin position="448"/>
        <end position="469"/>
    </location>
</feature>
<feature type="region of interest" description="Disordered" evidence="4">
    <location>
        <begin position="86"/>
        <end position="123"/>
    </location>
</feature>
<dbReference type="InterPro" id="IPR037191">
    <property type="entry name" value="VPS9_dom_sf"/>
</dbReference>
<dbReference type="GO" id="GO:0016192">
    <property type="term" value="P:vesicle-mediated transport"/>
    <property type="evidence" value="ECO:0007669"/>
    <property type="project" value="InterPro"/>
</dbReference>
<evidence type="ECO:0000256" key="2">
    <source>
        <dbReference type="ARBA" id="ARBA00022771"/>
    </source>
</evidence>
<dbReference type="GO" id="GO:0005085">
    <property type="term" value="F:guanyl-nucleotide exchange factor activity"/>
    <property type="evidence" value="ECO:0007669"/>
    <property type="project" value="InterPro"/>
</dbReference>
<dbReference type="InterPro" id="IPR003123">
    <property type="entry name" value="VPS9"/>
</dbReference>
<evidence type="ECO:0000259" key="6">
    <source>
        <dbReference type="PROSITE" id="PS51205"/>
    </source>
</evidence>
<dbReference type="GO" id="GO:0008270">
    <property type="term" value="F:zinc ion binding"/>
    <property type="evidence" value="ECO:0007669"/>
    <property type="project" value="UniProtKB-KW"/>
</dbReference>
<dbReference type="PANTHER" id="PTHR23101">
    <property type="entry name" value="RAB GDP/GTP EXCHANGE FACTOR"/>
    <property type="match status" value="1"/>
</dbReference>
<dbReference type="SMART" id="SM00259">
    <property type="entry name" value="ZnF_A20"/>
    <property type="match status" value="1"/>
</dbReference>
<evidence type="ECO:0000313" key="7">
    <source>
        <dbReference type="Proteomes" id="UP000887566"/>
    </source>
</evidence>
<sequence>MSAEAGSEGDKRIRVQISEQDFLCKNGCGYYGTPQSKGLCSQCWRVSEMQEKRKQDYAKNRSLLSFEKFEARKQTTDRRASATFRSLLRKDSSNQQGSPSPVARQQQHRQDQTPRSRQLSGESQQAREKFLSFLHGMPKSLAHDISRQTQHAIDNILAHQHIEIDELSELVQNFYQVMTDRLNKHPLMNDINAKVSPEEVMQEVEQYVCVRTYPVLFCAKTDEEVADLSLQDRIRSLHWVTAGFLETNLDYSNEKVRDRMDDAITEIIDINSRRGTADKLECLIRCSKSIFEALKDSRSGAPASADEFLPVLIFVILKGNPPLIQSNLKFISRFALPTRVMSGESGYYFTNLSCALQFVQNMNADSLRMPKEEFEAYTSGNQVPPLTESNCGCNQAIKSMENSAKQLAELIEKQKTMAVNIDEFRERITKETDEFMTEVRSFTRNYPSVDLSIPKSQPSSPEANRDFSVTVPTVTEAAVKAEENDV</sequence>
<evidence type="ECO:0000256" key="1">
    <source>
        <dbReference type="ARBA" id="ARBA00022723"/>
    </source>
</evidence>
<dbReference type="Pfam" id="PF18151">
    <property type="entry name" value="DUF5601"/>
    <property type="match status" value="1"/>
</dbReference>
<proteinExistence type="predicted"/>
<dbReference type="Proteomes" id="UP000887566">
    <property type="component" value="Unplaced"/>
</dbReference>
<keyword evidence="3" id="KW-0862">Zinc</keyword>
<evidence type="ECO:0000256" key="3">
    <source>
        <dbReference type="ARBA" id="ARBA00022833"/>
    </source>
</evidence>
<dbReference type="InterPro" id="IPR041545">
    <property type="entry name" value="DUF5601"/>
</dbReference>